<sequence>MAVPRGGANADGETLRDPGATGERAWSCRYTSSSASDEAAAYDRAGSRQHHGNNEPPPAQQMDRISSAEEFDTGRIPAAVFERDPSESNKDWSMMSTDSVFALQVAPSSDFTGFFLAHPELMDISTPPRSSAVIAADEPVFSPHFESIPELGDTTLIAHYSFAFPNLTEDKRYSSKKAQEVHPMAAPSTATMTDTAAPAPAPAPMEAEMSNKQQETPGKVAAKGGWLSCLPCCS</sequence>
<feature type="region of interest" description="Disordered" evidence="1">
    <location>
        <begin position="1"/>
        <end position="71"/>
    </location>
</feature>
<accession>A0A8J5SIG6</accession>
<dbReference type="EMBL" id="JAAALK010000283">
    <property type="protein sequence ID" value="KAG8069657.1"/>
    <property type="molecule type" value="Genomic_DNA"/>
</dbReference>
<protein>
    <submittedName>
        <fullName evidence="2">Uncharacterized protein</fullName>
    </submittedName>
</protein>
<keyword evidence="3" id="KW-1185">Reference proteome</keyword>
<evidence type="ECO:0000313" key="2">
    <source>
        <dbReference type="EMBL" id="KAG8069657.1"/>
    </source>
</evidence>
<dbReference type="PANTHER" id="PTHR33673:SF2">
    <property type="entry name" value="OS06G0150000 PROTEIN"/>
    <property type="match status" value="1"/>
</dbReference>
<proteinExistence type="predicted"/>
<dbReference type="AlphaFoldDB" id="A0A8J5SIG6"/>
<reference evidence="2" key="1">
    <citation type="journal article" date="2021" name="bioRxiv">
        <title>Whole Genome Assembly and Annotation of Northern Wild Rice, Zizania palustris L., Supports a Whole Genome Duplication in the Zizania Genus.</title>
        <authorList>
            <person name="Haas M."/>
            <person name="Kono T."/>
            <person name="Macchietto M."/>
            <person name="Millas R."/>
            <person name="McGilp L."/>
            <person name="Shao M."/>
            <person name="Duquette J."/>
            <person name="Hirsch C.N."/>
            <person name="Kimball J."/>
        </authorList>
    </citation>
    <scope>NUCLEOTIDE SEQUENCE</scope>
    <source>
        <tissue evidence="2">Fresh leaf tissue</tissue>
    </source>
</reference>
<gene>
    <name evidence="2" type="ORF">GUJ93_ZPchr0006g45129</name>
</gene>
<evidence type="ECO:0000256" key="1">
    <source>
        <dbReference type="SAM" id="MobiDB-lite"/>
    </source>
</evidence>
<feature type="compositionally biased region" description="Low complexity" evidence="1">
    <location>
        <begin position="183"/>
        <end position="210"/>
    </location>
</feature>
<feature type="region of interest" description="Disordered" evidence="1">
    <location>
        <begin position="175"/>
        <end position="220"/>
    </location>
</feature>
<name>A0A8J5SIG6_ZIZPA</name>
<dbReference type="Proteomes" id="UP000729402">
    <property type="component" value="Unassembled WGS sequence"/>
</dbReference>
<organism evidence="2 3">
    <name type="scientific">Zizania palustris</name>
    <name type="common">Northern wild rice</name>
    <dbReference type="NCBI Taxonomy" id="103762"/>
    <lineage>
        <taxon>Eukaryota</taxon>
        <taxon>Viridiplantae</taxon>
        <taxon>Streptophyta</taxon>
        <taxon>Embryophyta</taxon>
        <taxon>Tracheophyta</taxon>
        <taxon>Spermatophyta</taxon>
        <taxon>Magnoliopsida</taxon>
        <taxon>Liliopsida</taxon>
        <taxon>Poales</taxon>
        <taxon>Poaceae</taxon>
        <taxon>BOP clade</taxon>
        <taxon>Oryzoideae</taxon>
        <taxon>Oryzeae</taxon>
        <taxon>Zizaniinae</taxon>
        <taxon>Zizania</taxon>
    </lineage>
</organism>
<dbReference type="PANTHER" id="PTHR33673">
    <property type="entry name" value="SUPPRESSOR SRP40-LIKE PROTEIN"/>
    <property type="match status" value="1"/>
</dbReference>
<comment type="caution">
    <text evidence="2">The sequence shown here is derived from an EMBL/GenBank/DDBJ whole genome shotgun (WGS) entry which is preliminary data.</text>
</comment>
<reference evidence="2" key="2">
    <citation type="submission" date="2021-02" db="EMBL/GenBank/DDBJ databases">
        <authorList>
            <person name="Kimball J.A."/>
            <person name="Haas M.W."/>
            <person name="Macchietto M."/>
            <person name="Kono T."/>
            <person name="Duquette J."/>
            <person name="Shao M."/>
        </authorList>
    </citation>
    <scope>NUCLEOTIDE SEQUENCE</scope>
    <source>
        <tissue evidence="2">Fresh leaf tissue</tissue>
    </source>
</reference>
<evidence type="ECO:0000313" key="3">
    <source>
        <dbReference type="Proteomes" id="UP000729402"/>
    </source>
</evidence>
<dbReference type="OrthoDB" id="688608at2759"/>